<reference evidence="2 3" key="1">
    <citation type="submission" date="2021-03" db="EMBL/GenBank/DDBJ databases">
        <title>Sequencing the genomes of 1000 actinobacteria strains.</title>
        <authorList>
            <person name="Klenk H.-P."/>
        </authorList>
    </citation>
    <scope>NUCLEOTIDE SEQUENCE [LARGE SCALE GENOMIC DNA]</scope>
    <source>
        <strain evidence="2 3">DSM 45256</strain>
    </source>
</reference>
<evidence type="ECO:0000259" key="1">
    <source>
        <dbReference type="Pfam" id="PF13556"/>
    </source>
</evidence>
<dbReference type="InterPro" id="IPR025736">
    <property type="entry name" value="PucR_C-HTH_dom"/>
</dbReference>
<dbReference type="Gene3D" id="1.10.10.2840">
    <property type="entry name" value="PucR C-terminal helix-turn-helix domain"/>
    <property type="match status" value="1"/>
</dbReference>
<name>A0ABS4VYG9_9PSEU</name>
<keyword evidence="3" id="KW-1185">Reference proteome</keyword>
<gene>
    <name evidence="2" type="ORF">JOF36_004688</name>
</gene>
<proteinExistence type="predicted"/>
<dbReference type="RefSeq" id="WP_210030743.1">
    <property type="nucleotide sequence ID" value="NZ_JAGINU010000001.1"/>
</dbReference>
<dbReference type="EMBL" id="JAGINU010000001">
    <property type="protein sequence ID" value="MBP2368992.1"/>
    <property type="molecule type" value="Genomic_DNA"/>
</dbReference>
<evidence type="ECO:0000313" key="3">
    <source>
        <dbReference type="Proteomes" id="UP001519295"/>
    </source>
</evidence>
<dbReference type="Proteomes" id="UP001519295">
    <property type="component" value="Unassembled WGS sequence"/>
</dbReference>
<accession>A0ABS4VYG9</accession>
<organism evidence="2 3">
    <name type="scientific">Pseudonocardia parietis</name>
    <dbReference type="NCBI Taxonomy" id="570936"/>
    <lineage>
        <taxon>Bacteria</taxon>
        <taxon>Bacillati</taxon>
        <taxon>Actinomycetota</taxon>
        <taxon>Actinomycetes</taxon>
        <taxon>Pseudonocardiales</taxon>
        <taxon>Pseudonocardiaceae</taxon>
        <taxon>Pseudonocardia</taxon>
    </lineage>
</organism>
<evidence type="ECO:0000313" key="2">
    <source>
        <dbReference type="EMBL" id="MBP2368992.1"/>
    </source>
</evidence>
<dbReference type="Pfam" id="PF13556">
    <property type="entry name" value="HTH_30"/>
    <property type="match status" value="1"/>
</dbReference>
<comment type="caution">
    <text evidence="2">The sequence shown here is derived from an EMBL/GenBank/DDBJ whole genome shotgun (WGS) entry which is preliminary data.</text>
</comment>
<sequence>MARPLTIAPAPVVASAPVVVAQPSDPLPRLLGGLSEAVLDGAGTEQLVARVASLLGLPVALRDENFGVHCWSAPAAFRLDGPPALPPAALALPALAGATARLGPAQRSVVLPPVPVHGLARRHLLAVLVVEGAVAGYLDVGELGRALTTADSQLAEQAAALLSVQRIGEVRTARAVARNRDDVLADLLRGARPESDLRRLAEQVGLDPTAGHVLVRLPVSAGRSAEDCREAVAAALGAVLGAVPAVLAEPDAVVALVELSGDPTPVGQRALHRRLGDGLDGVAAATGVRRAVVSGPVRDVPGFPAALAETCEVDGIVDALGGTAEVVPVSELGTLRLVLNGDRAGVAVRFAEQCLGPLRRNDSESGGDLVETLRRYLAAGAQVRAAAKELGVHENTVRYRLGRIEHLTGLDMRRFDALLAAQLAFQVEGITPAVAR</sequence>
<dbReference type="InterPro" id="IPR042070">
    <property type="entry name" value="PucR_C-HTH_sf"/>
</dbReference>
<feature type="domain" description="PucR C-terminal helix-turn-helix" evidence="1">
    <location>
        <begin position="369"/>
        <end position="426"/>
    </location>
</feature>
<protein>
    <recommendedName>
        <fullName evidence="1">PucR C-terminal helix-turn-helix domain-containing protein</fullName>
    </recommendedName>
</protein>
<dbReference type="PANTHER" id="PTHR33744">
    <property type="entry name" value="CARBOHYDRATE DIACID REGULATOR"/>
    <property type="match status" value="1"/>
</dbReference>
<dbReference type="PANTHER" id="PTHR33744:SF7">
    <property type="entry name" value="PUCR FAMILY TRANSCRIPTIONAL REGULATOR"/>
    <property type="match status" value="1"/>
</dbReference>
<dbReference type="InterPro" id="IPR051448">
    <property type="entry name" value="CdaR-like_regulators"/>
</dbReference>